<organism evidence="1 2">
    <name type="scientific">Spirodela intermedia</name>
    <name type="common">Intermediate duckweed</name>
    <dbReference type="NCBI Taxonomy" id="51605"/>
    <lineage>
        <taxon>Eukaryota</taxon>
        <taxon>Viridiplantae</taxon>
        <taxon>Streptophyta</taxon>
        <taxon>Embryophyta</taxon>
        <taxon>Tracheophyta</taxon>
        <taxon>Spermatophyta</taxon>
        <taxon>Magnoliopsida</taxon>
        <taxon>Liliopsida</taxon>
        <taxon>Araceae</taxon>
        <taxon>Lemnoideae</taxon>
        <taxon>Spirodela</taxon>
    </lineage>
</organism>
<dbReference type="Proteomes" id="UP000663760">
    <property type="component" value="Chromosome 4"/>
</dbReference>
<proteinExistence type="predicted"/>
<keyword evidence="2" id="KW-1185">Reference proteome</keyword>
<name>A0A7I8K9M3_SPIIN</name>
<evidence type="ECO:0000313" key="2">
    <source>
        <dbReference type="Proteomes" id="UP000663760"/>
    </source>
</evidence>
<dbReference type="AlphaFoldDB" id="A0A7I8K9M3"/>
<sequence>MLFKTNYRIWVMNMEVVIFEETMTVLDAKKTIKENWEILQSQNLGVDRVIQSWIQGLKCGYEILTMDK</sequence>
<gene>
    <name evidence="1" type="ORF">SI8410_04005130</name>
</gene>
<evidence type="ECO:0000313" key="1">
    <source>
        <dbReference type="EMBL" id="CAA7394469.1"/>
    </source>
</evidence>
<reference evidence="1" key="1">
    <citation type="submission" date="2020-02" db="EMBL/GenBank/DDBJ databases">
        <authorList>
            <person name="Scholz U."/>
            <person name="Mascher M."/>
            <person name="Fiebig A."/>
        </authorList>
    </citation>
    <scope>NUCLEOTIDE SEQUENCE</scope>
</reference>
<dbReference type="EMBL" id="LR746267">
    <property type="protein sequence ID" value="CAA7394469.1"/>
    <property type="molecule type" value="Genomic_DNA"/>
</dbReference>
<accession>A0A7I8K9M3</accession>
<protein>
    <submittedName>
        <fullName evidence="1">Uncharacterized protein</fullName>
    </submittedName>
</protein>